<dbReference type="AlphaFoldDB" id="A0A382T4C9"/>
<dbReference type="SUPFAM" id="SSF52833">
    <property type="entry name" value="Thioredoxin-like"/>
    <property type="match status" value="1"/>
</dbReference>
<dbReference type="InterPro" id="IPR036249">
    <property type="entry name" value="Thioredoxin-like_sf"/>
</dbReference>
<reference evidence="1" key="1">
    <citation type="submission" date="2018-05" db="EMBL/GenBank/DDBJ databases">
        <authorList>
            <person name="Lanie J.A."/>
            <person name="Ng W.-L."/>
            <person name="Kazmierczak K.M."/>
            <person name="Andrzejewski T.M."/>
            <person name="Davidsen T.M."/>
            <person name="Wayne K.J."/>
            <person name="Tettelin H."/>
            <person name="Glass J.I."/>
            <person name="Rusch D."/>
            <person name="Podicherti R."/>
            <person name="Tsui H.-C.T."/>
            <person name="Winkler M.E."/>
        </authorList>
    </citation>
    <scope>NUCLEOTIDE SEQUENCE</scope>
</reference>
<protein>
    <recommendedName>
        <fullName evidence="2">Thioredoxin domain-containing protein</fullName>
    </recommendedName>
</protein>
<accession>A0A382T4C9</accession>
<evidence type="ECO:0000313" key="1">
    <source>
        <dbReference type="EMBL" id="SVD16853.1"/>
    </source>
</evidence>
<dbReference type="EMBL" id="UINC01133743">
    <property type="protein sequence ID" value="SVD16853.1"/>
    <property type="molecule type" value="Genomic_DNA"/>
</dbReference>
<proteinExistence type="predicted"/>
<evidence type="ECO:0008006" key="2">
    <source>
        <dbReference type="Google" id="ProtNLM"/>
    </source>
</evidence>
<gene>
    <name evidence="1" type="ORF">METZ01_LOCUS369707</name>
</gene>
<name>A0A382T4C9_9ZZZZ</name>
<organism evidence="1">
    <name type="scientific">marine metagenome</name>
    <dbReference type="NCBI Taxonomy" id="408172"/>
    <lineage>
        <taxon>unclassified sequences</taxon>
        <taxon>metagenomes</taxon>
        <taxon>ecological metagenomes</taxon>
    </lineage>
</organism>
<sequence length="157" mass="16706">MDLELHSLEGGVRPLGQWLTTFPLATVVLDPYTHESSWILDTALRVLAGFRGADVRVSFVVTGTDPEGALRFLGPLTDEILAFTDPDRSLVGALGLVALPAFVVVRQDGLVVGTAEGWDPVAWRDLADDLAALTNWSRPEVPAVNDPAPYAGTSALG</sequence>